<dbReference type="SUPFAM" id="SSF50346">
    <property type="entry name" value="PRC-barrel domain"/>
    <property type="match status" value="2"/>
</dbReference>
<dbReference type="InterPro" id="IPR014747">
    <property type="entry name" value="Bac_photo_RC_H_C"/>
</dbReference>
<evidence type="ECO:0000313" key="2">
    <source>
        <dbReference type="EMBL" id="QOY85505.1"/>
    </source>
</evidence>
<gene>
    <name evidence="2" type="ORF">IRI77_22050</name>
</gene>
<dbReference type="GO" id="GO:0030077">
    <property type="term" value="C:plasma membrane light-harvesting complex"/>
    <property type="evidence" value="ECO:0007669"/>
    <property type="project" value="InterPro"/>
</dbReference>
<dbReference type="Gene3D" id="3.90.50.10">
    <property type="entry name" value="Photosynthetic Reaction Center, subunit H, domain 2"/>
    <property type="match status" value="2"/>
</dbReference>
<evidence type="ECO:0000259" key="1">
    <source>
        <dbReference type="Pfam" id="PF05239"/>
    </source>
</evidence>
<dbReference type="AlphaFoldDB" id="A0A7S7NKV3"/>
<dbReference type="InterPro" id="IPR011033">
    <property type="entry name" value="PRC_barrel-like_sf"/>
</dbReference>
<organism evidence="2 3">
    <name type="scientific">Paludibaculum fermentans</name>
    <dbReference type="NCBI Taxonomy" id="1473598"/>
    <lineage>
        <taxon>Bacteria</taxon>
        <taxon>Pseudomonadati</taxon>
        <taxon>Acidobacteriota</taxon>
        <taxon>Terriglobia</taxon>
        <taxon>Bryobacterales</taxon>
        <taxon>Bryobacteraceae</taxon>
        <taxon>Paludibaculum</taxon>
    </lineage>
</organism>
<dbReference type="Proteomes" id="UP000593892">
    <property type="component" value="Chromosome"/>
</dbReference>
<keyword evidence="3" id="KW-1185">Reference proteome</keyword>
<dbReference type="RefSeq" id="WP_194447175.1">
    <property type="nucleotide sequence ID" value="NZ_CP063849.1"/>
</dbReference>
<dbReference type="EMBL" id="CP063849">
    <property type="protein sequence ID" value="QOY85505.1"/>
    <property type="molecule type" value="Genomic_DNA"/>
</dbReference>
<dbReference type="KEGG" id="pfer:IRI77_22050"/>
<dbReference type="InterPro" id="IPR027275">
    <property type="entry name" value="PRC-brl_dom"/>
</dbReference>
<protein>
    <submittedName>
        <fullName evidence="2">PRC-barrel domain-containing protein</fullName>
    </submittedName>
</protein>
<sequence length="206" mass="23319">MLRSLSSLIGSTIHAEDGNLGHVHDFLFDDRGWRVRYLVVETGSWFSSRQVLVAPAAAGQPDWDQRILPVSLTMDQIRNSPDVDTARPVSRQEEIAISEYYGWPTYWSMEPPLVPVFASPQTAVMEEDTHLHSSKDIISYQVKAADGELGQIDDLIMEDSNWYVRYVVARTGSWMNGQKVLLTTRCVESISWPDRQVVLAQAHDDL</sequence>
<feature type="domain" description="PRC-barrel" evidence="1">
    <location>
        <begin position="4"/>
        <end position="53"/>
    </location>
</feature>
<accession>A0A7S7NKV3</accession>
<reference evidence="2 3" key="1">
    <citation type="submission" date="2020-10" db="EMBL/GenBank/DDBJ databases">
        <title>Complete genome sequence of Paludibaculum fermentans P105T, a facultatively anaerobic acidobacterium capable of dissimilatory Fe(III) reduction.</title>
        <authorList>
            <person name="Dedysh S.N."/>
            <person name="Beletsky A.V."/>
            <person name="Kulichevskaya I.S."/>
            <person name="Mardanov A.V."/>
            <person name="Ravin N.V."/>
        </authorList>
    </citation>
    <scope>NUCLEOTIDE SEQUENCE [LARGE SCALE GENOMIC DNA]</scope>
    <source>
        <strain evidence="2 3">P105</strain>
    </source>
</reference>
<dbReference type="Pfam" id="PF05239">
    <property type="entry name" value="PRC"/>
    <property type="match status" value="1"/>
</dbReference>
<dbReference type="GO" id="GO:0019684">
    <property type="term" value="P:photosynthesis, light reaction"/>
    <property type="evidence" value="ECO:0007669"/>
    <property type="project" value="InterPro"/>
</dbReference>
<name>A0A7S7NKV3_PALFE</name>
<evidence type="ECO:0000313" key="3">
    <source>
        <dbReference type="Proteomes" id="UP000593892"/>
    </source>
</evidence>
<proteinExistence type="predicted"/>